<sequence length="152" mass="15261">MSTSGSDYSPGVLTGRSLHPGHASGAVLRLDAPLSFWGGVDHDGRVVDHHHPQHGASVTGRVLAMPSGRGSSSSAAVLAELIRSGRAPAALLLAARDGILVVGALVAWEIYDISMPIAELAPDQLAELPDGGHAAVVAGEAAGPATVTVEGP</sequence>
<gene>
    <name evidence="3" type="ORF">SAMN06272737_11778</name>
</gene>
<protein>
    <submittedName>
        <fullName evidence="3">Predicted aconitase subunit 2</fullName>
    </submittedName>
</protein>
<dbReference type="GO" id="GO:0016829">
    <property type="term" value="F:lyase activity"/>
    <property type="evidence" value="ECO:0007669"/>
    <property type="project" value="UniProtKB-KW"/>
</dbReference>
<keyword evidence="1" id="KW-0456">Lyase</keyword>
<organism evidence="3 4">
    <name type="scientific">Blastococcus mobilis</name>
    <dbReference type="NCBI Taxonomy" id="1938746"/>
    <lineage>
        <taxon>Bacteria</taxon>
        <taxon>Bacillati</taxon>
        <taxon>Actinomycetota</taxon>
        <taxon>Actinomycetes</taxon>
        <taxon>Geodermatophilales</taxon>
        <taxon>Geodermatophilaceae</taxon>
        <taxon>Blastococcus</taxon>
    </lineage>
</organism>
<dbReference type="Proteomes" id="UP000198403">
    <property type="component" value="Unassembled WGS sequence"/>
</dbReference>
<dbReference type="RefSeq" id="WP_089337476.1">
    <property type="nucleotide sequence ID" value="NZ_FZNO01000017.1"/>
</dbReference>
<evidence type="ECO:0000313" key="4">
    <source>
        <dbReference type="Proteomes" id="UP000198403"/>
    </source>
</evidence>
<dbReference type="EMBL" id="FZNO01000017">
    <property type="protein sequence ID" value="SNR65621.1"/>
    <property type="molecule type" value="Genomic_DNA"/>
</dbReference>
<dbReference type="AlphaFoldDB" id="A0A238Y4A1"/>
<accession>A0A238Y4A1</accession>
<name>A0A238Y4A1_9ACTN</name>
<feature type="domain" description="Phosphomevalonate dehydratase small subunit-like" evidence="2">
    <location>
        <begin position="34"/>
        <end position="112"/>
    </location>
</feature>
<evidence type="ECO:0000259" key="2">
    <source>
        <dbReference type="Pfam" id="PF01989"/>
    </source>
</evidence>
<evidence type="ECO:0000313" key="3">
    <source>
        <dbReference type="EMBL" id="SNR65621.1"/>
    </source>
</evidence>
<dbReference type="SUPFAM" id="SSF52016">
    <property type="entry name" value="LeuD/IlvD-like"/>
    <property type="match status" value="1"/>
</dbReference>
<dbReference type="OrthoDB" id="8907874at2"/>
<reference evidence="3 4" key="1">
    <citation type="submission" date="2017-06" db="EMBL/GenBank/DDBJ databases">
        <authorList>
            <person name="Kim H.J."/>
            <person name="Triplett B.A."/>
        </authorList>
    </citation>
    <scope>NUCLEOTIDE SEQUENCE [LARGE SCALE GENOMIC DNA]</scope>
    <source>
        <strain evidence="3 4">DSM 44272</strain>
    </source>
</reference>
<dbReference type="PANTHER" id="PTHR36577:SF3">
    <property type="entry name" value="DUF521 DOMAIN PROTEIN (AFU_ORTHOLOGUE AFUA_6G00490)"/>
    <property type="match status" value="1"/>
</dbReference>
<dbReference type="InterPro" id="IPR002840">
    <property type="entry name" value="PMDh-S-like_dom"/>
</dbReference>
<proteinExistence type="predicted"/>
<dbReference type="Pfam" id="PF01989">
    <property type="entry name" value="AcnX_swivel_put"/>
    <property type="match status" value="1"/>
</dbReference>
<dbReference type="PANTHER" id="PTHR36577">
    <property type="entry name" value="DUF521 DOMAIN PROTEIN (AFU_ORTHOLOGUE AFUA_6G00490)"/>
    <property type="match status" value="1"/>
</dbReference>
<evidence type="ECO:0000256" key="1">
    <source>
        <dbReference type="ARBA" id="ARBA00023239"/>
    </source>
</evidence>
<keyword evidence="4" id="KW-1185">Reference proteome</keyword>
<dbReference type="Gene3D" id="3.50.30.10">
    <property type="entry name" value="Phosphohistidine domain"/>
    <property type="match status" value="1"/>
</dbReference>